<evidence type="ECO:0000313" key="2">
    <source>
        <dbReference type="Proteomes" id="UP000198723"/>
    </source>
</evidence>
<protein>
    <submittedName>
        <fullName evidence="1">Uncharacterized protein</fullName>
    </submittedName>
</protein>
<accession>A0A1C3Y2G5</accession>
<organism evidence="1 2">
    <name type="scientific">Rhizobium aethiopicum</name>
    <dbReference type="NCBI Taxonomy" id="1138170"/>
    <lineage>
        <taxon>Bacteria</taxon>
        <taxon>Pseudomonadati</taxon>
        <taxon>Pseudomonadota</taxon>
        <taxon>Alphaproteobacteria</taxon>
        <taxon>Hyphomicrobiales</taxon>
        <taxon>Rhizobiaceae</taxon>
        <taxon>Rhizobium/Agrobacterium group</taxon>
        <taxon>Rhizobium</taxon>
    </lineage>
</organism>
<evidence type="ECO:0000313" key="1">
    <source>
        <dbReference type="EMBL" id="SCB58640.1"/>
    </source>
</evidence>
<dbReference type="AlphaFoldDB" id="A0A1C3Y2G5"/>
<dbReference type="EMBL" id="FMAJ01000005">
    <property type="protein sequence ID" value="SCB58640.1"/>
    <property type="molecule type" value="Genomic_DNA"/>
</dbReference>
<proteinExistence type="predicted"/>
<dbReference type="Proteomes" id="UP000198723">
    <property type="component" value="Unassembled WGS sequence"/>
</dbReference>
<gene>
    <name evidence="1" type="ORF">GA0061105_105107</name>
</gene>
<sequence length="41" mass="3948">MAAGYVFDGAGAASVGSSKLLRGPHNDVGDGLTPGDCDIVG</sequence>
<name>A0A1C3Y2G5_9HYPH</name>
<reference evidence="1 2" key="1">
    <citation type="submission" date="2016-08" db="EMBL/GenBank/DDBJ databases">
        <authorList>
            <person name="Seilhamer J.J."/>
        </authorList>
    </citation>
    <scope>NUCLEOTIDE SEQUENCE [LARGE SCALE GENOMIC DNA]</scope>
    <source>
        <strain evidence="1 2">HBR26</strain>
    </source>
</reference>